<dbReference type="InterPro" id="IPR023346">
    <property type="entry name" value="Lysozyme-like_dom_sf"/>
</dbReference>
<comment type="caution">
    <text evidence="6">The sequence shown here is derived from an EMBL/GenBank/DDBJ whole genome shotgun (WGS) entry which is preliminary data.</text>
</comment>
<dbReference type="Proteomes" id="UP001203058">
    <property type="component" value="Unassembled WGS sequence"/>
</dbReference>
<evidence type="ECO:0000259" key="5">
    <source>
        <dbReference type="Pfam" id="PF01464"/>
    </source>
</evidence>
<organism evidence="6 7">
    <name type="scientific">Sphingomonas telluris</name>
    <dbReference type="NCBI Taxonomy" id="2907998"/>
    <lineage>
        <taxon>Bacteria</taxon>
        <taxon>Pseudomonadati</taxon>
        <taxon>Pseudomonadota</taxon>
        <taxon>Alphaproteobacteria</taxon>
        <taxon>Sphingomonadales</taxon>
        <taxon>Sphingomonadaceae</taxon>
        <taxon>Sphingomonas</taxon>
    </lineage>
</organism>
<dbReference type="EMBL" id="JAKZHW010000001">
    <property type="protein sequence ID" value="MCH8615421.1"/>
    <property type="molecule type" value="Genomic_DNA"/>
</dbReference>
<evidence type="ECO:0000256" key="1">
    <source>
        <dbReference type="ARBA" id="ARBA00007734"/>
    </source>
</evidence>
<dbReference type="InterPro" id="IPR008939">
    <property type="entry name" value="Lytic_TGlycosylase_superhlx_U"/>
</dbReference>
<keyword evidence="3" id="KW-0732">Signal</keyword>
<evidence type="ECO:0000313" key="6">
    <source>
        <dbReference type="EMBL" id="MCH8615421.1"/>
    </source>
</evidence>
<sequence>MNLLLAAAAFAGVQGQASDPLAPLPAQPAPTPAPVLVPVPTSPPATSNMPTVVTTPPGNVPPVVTNVPSSTPTVVSAPPPAAAQPVASAPPPVVTPIVQVPRNWAEVFADIRSGRWADAQAGIYALPQSVLTPVAKAELYTAKGSPAASLAQISALLAEAPELPQASQLARMAITRGAVQTPYYVAERASAWLGNSPSRYKAKPVTGEPAADQLRSQLDPLVKADDAINAEILLMQNAPYLSYIARAEAGQRVAWSYFSIGRDADARRVADTYRLGATGEWASQAAWVSGLASWRLSDCESASRSFKEVASTATQRELSAAGFYWAARAEQACRRPRSVAPLLKQAATSPESFYGLLARETLGIDKSLPPDVHNGLRGIENLPNVRRAEELRNIGQPWLAQEMIEHQALIGRPQDHHALIELTRKLDLPSAQYWLAHNGQYGAVVDAVDRYPIPRWMPRNGWRIDPALALAHMRQESNFRTDVVSPAGAVGLMQVLPVTADHMARRNGYNAGSLYDPTANIEYGQSFIETMRASSATQGQLPKIIAAYNAGPLPVARWSYMAPSDPLLWIESIPYWETRYYVPAVFRNLWVYQGLAKAATPTLSALAQHRWPEFPTARTNLAAAQVKAAGEP</sequence>
<dbReference type="SUPFAM" id="SSF53955">
    <property type="entry name" value="Lysozyme-like"/>
    <property type="match status" value="1"/>
</dbReference>
<evidence type="ECO:0000256" key="3">
    <source>
        <dbReference type="ARBA" id="ARBA00022729"/>
    </source>
</evidence>
<dbReference type="Gene3D" id="1.10.530.10">
    <property type="match status" value="1"/>
</dbReference>
<accession>A0ABS9VKC4</accession>
<dbReference type="InterPro" id="IPR008258">
    <property type="entry name" value="Transglycosylase_SLT_dom_1"/>
</dbReference>
<feature type="domain" description="Transglycosylase SLT" evidence="5">
    <location>
        <begin position="461"/>
        <end position="559"/>
    </location>
</feature>
<dbReference type="SUPFAM" id="SSF48435">
    <property type="entry name" value="Bacterial muramidases"/>
    <property type="match status" value="1"/>
</dbReference>
<evidence type="ECO:0000313" key="7">
    <source>
        <dbReference type="Proteomes" id="UP001203058"/>
    </source>
</evidence>
<dbReference type="PANTHER" id="PTHR37423:SF2">
    <property type="entry name" value="MEMBRANE-BOUND LYTIC MUREIN TRANSGLYCOSYLASE C"/>
    <property type="match status" value="1"/>
</dbReference>
<proteinExistence type="inferred from homology"/>
<name>A0ABS9VKC4_9SPHN</name>
<feature type="compositionally biased region" description="Pro residues" evidence="4">
    <location>
        <begin position="22"/>
        <end position="42"/>
    </location>
</feature>
<dbReference type="RefSeq" id="WP_241446195.1">
    <property type="nucleotide sequence ID" value="NZ_JAKZHW010000001.1"/>
</dbReference>
<comment type="similarity">
    <text evidence="2">Belongs to the virb1 family.</text>
</comment>
<feature type="region of interest" description="Disordered" evidence="4">
    <location>
        <begin position="21"/>
        <end position="42"/>
    </location>
</feature>
<evidence type="ECO:0000256" key="4">
    <source>
        <dbReference type="SAM" id="MobiDB-lite"/>
    </source>
</evidence>
<reference evidence="6 7" key="1">
    <citation type="submission" date="2022-03" db="EMBL/GenBank/DDBJ databases">
        <authorList>
            <person name="Jo J.-H."/>
            <person name="Im W.-T."/>
        </authorList>
    </citation>
    <scope>NUCLEOTIDE SEQUENCE [LARGE SCALE GENOMIC DNA]</scope>
    <source>
        <strain evidence="6 7">SM33</strain>
    </source>
</reference>
<dbReference type="CDD" id="cd13401">
    <property type="entry name" value="Slt70-like"/>
    <property type="match status" value="1"/>
</dbReference>
<comment type="similarity">
    <text evidence="1">Belongs to the transglycosylase Slt family.</text>
</comment>
<keyword evidence="7" id="KW-1185">Reference proteome</keyword>
<dbReference type="Pfam" id="PF01464">
    <property type="entry name" value="SLT"/>
    <property type="match status" value="1"/>
</dbReference>
<dbReference type="PANTHER" id="PTHR37423">
    <property type="entry name" value="SOLUBLE LYTIC MUREIN TRANSGLYCOSYLASE-RELATED"/>
    <property type="match status" value="1"/>
</dbReference>
<gene>
    <name evidence="6" type="ORF">LZ016_04805</name>
</gene>
<evidence type="ECO:0000256" key="2">
    <source>
        <dbReference type="ARBA" id="ARBA00009387"/>
    </source>
</evidence>
<protein>
    <submittedName>
        <fullName evidence="6">Lytic transglycosylase domain-containing protein</fullName>
    </submittedName>
</protein>